<dbReference type="SMART" id="SM00360">
    <property type="entry name" value="RRM"/>
    <property type="match status" value="1"/>
</dbReference>
<evidence type="ECO:0000256" key="4">
    <source>
        <dbReference type="ARBA" id="ARBA00023187"/>
    </source>
</evidence>
<dbReference type="InterPro" id="IPR000504">
    <property type="entry name" value="RRM_dom"/>
</dbReference>
<dbReference type="InterPro" id="IPR051106">
    <property type="entry name" value="RNA-bind/splicing_reg"/>
</dbReference>
<dbReference type="Proteomes" id="UP001472677">
    <property type="component" value="Unassembled WGS sequence"/>
</dbReference>
<gene>
    <name evidence="8" type="ORF">V6N12_007226</name>
</gene>
<evidence type="ECO:0000256" key="3">
    <source>
        <dbReference type="ARBA" id="ARBA00022884"/>
    </source>
</evidence>
<dbReference type="Gene3D" id="3.30.70.330">
    <property type="match status" value="1"/>
</dbReference>
<proteinExistence type="predicted"/>
<dbReference type="CDD" id="cd00590">
    <property type="entry name" value="RRM_SF"/>
    <property type="match status" value="1"/>
</dbReference>
<name>A0ABR2F143_9ROSI</name>
<accession>A0ABR2F143</accession>
<keyword evidence="3 6" id="KW-0694">RNA-binding</keyword>
<evidence type="ECO:0000256" key="6">
    <source>
        <dbReference type="PROSITE-ProRule" id="PRU00176"/>
    </source>
</evidence>
<evidence type="ECO:0000256" key="1">
    <source>
        <dbReference type="ARBA" id="ARBA00004123"/>
    </source>
</evidence>
<dbReference type="InterPro" id="IPR012677">
    <property type="entry name" value="Nucleotide-bd_a/b_plait_sf"/>
</dbReference>
<evidence type="ECO:0000256" key="2">
    <source>
        <dbReference type="ARBA" id="ARBA00022664"/>
    </source>
</evidence>
<dbReference type="SUPFAM" id="SSF54928">
    <property type="entry name" value="RNA-binding domain, RBD"/>
    <property type="match status" value="1"/>
</dbReference>
<evidence type="ECO:0000313" key="8">
    <source>
        <dbReference type="EMBL" id="KAK8568682.1"/>
    </source>
</evidence>
<comment type="caution">
    <text evidence="8">The sequence shown here is derived from an EMBL/GenBank/DDBJ whole genome shotgun (WGS) entry which is preliminary data.</text>
</comment>
<dbReference type="PANTHER" id="PTHR48028:SF4">
    <property type="entry name" value="SC35-LIKE SPLICING FACTOR"/>
    <property type="match status" value="1"/>
</dbReference>
<dbReference type="EMBL" id="JBBPBM010000009">
    <property type="protein sequence ID" value="KAK8568682.1"/>
    <property type="molecule type" value="Genomic_DNA"/>
</dbReference>
<organism evidence="8 9">
    <name type="scientific">Hibiscus sabdariffa</name>
    <name type="common">roselle</name>
    <dbReference type="NCBI Taxonomy" id="183260"/>
    <lineage>
        <taxon>Eukaryota</taxon>
        <taxon>Viridiplantae</taxon>
        <taxon>Streptophyta</taxon>
        <taxon>Embryophyta</taxon>
        <taxon>Tracheophyta</taxon>
        <taxon>Spermatophyta</taxon>
        <taxon>Magnoliopsida</taxon>
        <taxon>eudicotyledons</taxon>
        <taxon>Gunneridae</taxon>
        <taxon>Pentapetalae</taxon>
        <taxon>rosids</taxon>
        <taxon>malvids</taxon>
        <taxon>Malvales</taxon>
        <taxon>Malvaceae</taxon>
        <taxon>Malvoideae</taxon>
        <taxon>Hibiscus</taxon>
    </lineage>
</organism>
<evidence type="ECO:0000313" key="9">
    <source>
        <dbReference type="Proteomes" id="UP001472677"/>
    </source>
</evidence>
<protein>
    <recommendedName>
        <fullName evidence="7">RRM domain-containing protein</fullName>
    </recommendedName>
</protein>
<reference evidence="8 9" key="1">
    <citation type="journal article" date="2024" name="G3 (Bethesda)">
        <title>Genome assembly of Hibiscus sabdariffa L. provides insights into metabolisms of medicinal natural products.</title>
        <authorList>
            <person name="Kim T."/>
        </authorList>
    </citation>
    <scope>NUCLEOTIDE SEQUENCE [LARGE SCALE GENOMIC DNA]</scope>
    <source>
        <strain evidence="8">TK-2024</strain>
        <tissue evidence="8">Old leaves</tissue>
    </source>
</reference>
<dbReference type="PANTHER" id="PTHR48028">
    <property type="entry name" value="GLYCINE-RICH RNA-BINDING PROTEIN RZ1A"/>
    <property type="match status" value="1"/>
</dbReference>
<comment type="subcellular location">
    <subcellularLocation>
        <location evidence="1">Nucleus</location>
    </subcellularLocation>
</comment>
<evidence type="ECO:0000259" key="7">
    <source>
        <dbReference type="PROSITE" id="PS50102"/>
    </source>
</evidence>
<dbReference type="Pfam" id="PF00076">
    <property type="entry name" value="RRM_1"/>
    <property type="match status" value="1"/>
</dbReference>
<feature type="domain" description="RRM" evidence="7">
    <location>
        <begin position="31"/>
        <end position="106"/>
    </location>
</feature>
<dbReference type="PROSITE" id="PS50102">
    <property type="entry name" value="RRM"/>
    <property type="match status" value="1"/>
</dbReference>
<sequence>MAIEGENERSKTVVEVGIKRQSDDQGSEPRWMVFIDNLSRRVPRGAFWELFSHYGKILQVFVSMVNKKRNYRSTTFAFVRFAYERDMNLAIAKMNNSRIDGKIISIFLRLDSQSLKKGVLSLFILASDPDKSHSSNENDINCSPSDVGLVDVYINFDSFIGKVEPKRNPIVGLNPSCSGTLQHVLRGRPFPSGTGVVEDLGFRPKNASNLDQLGLPLGLNNLIVVDYSDFGVCSQKSHSFEIVPDSFEGLKDSFALRVNHEELRPSTRIVSDRGRN</sequence>
<evidence type="ECO:0000256" key="5">
    <source>
        <dbReference type="ARBA" id="ARBA00023242"/>
    </source>
</evidence>
<keyword evidence="9" id="KW-1185">Reference proteome</keyword>
<keyword evidence="5" id="KW-0539">Nucleus</keyword>
<keyword evidence="2" id="KW-0507">mRNA processing</keyword>
<keyword evidence="4" id="KW-0508">mRNA splicing</keyword>
<dbReference type="InterPro" id="IPR035979">
    <property type="entry name" value="RBD_domain_sf"/>
</dbReference>